<dbReference type="STRING" id="155865.SAMN05216515_104109"/>
<evidence type="ECO:0000313" key="4">
    <source>
        <dbReference type="Proteomes" id="UP000198817"/>
    </source>
</evidence>
<dbReference type="InterPro" id="IPR001279">
    <property type="entry name" value="Metallo-B-lactamas"/>
</dbReference>
<dbReference type="PANTHER" id="PTHR43717:SF1">
    <property type="entry name" value="ANAEROBIC NITRIC OXIDE REDUCTASE FLAVORUBREDOXIN"/>
    <property type="match status" value="1"/>
</dbReference>
<dbReference type="SUPFAM" id="SSF56281">
    <property type="entry name" value="Metallo-hydrolase/oxidoreductase"/>
    <property type="match status" value="1"/>
</dbReference>
<dbReference type="RefSeq" id="WP_090470267.1">
    <property type="nucleotide sequence ID" value="NZ_FOWF01000004.1"/>
</dbReference>
<dbReference type="Gene3D" id="3.60.15.10">
    <property type="entry name" value="Ribonuclease Z/Hydroxyacylglutathione hydrolase-like"/>
    <property type="match status" value="1"/>
</dbReference>
<name>A0A1I7FYE8_9FIRM</name>
<dbReference type="InterPro" id="IPR016440">
    <property type="entry name" value="Rubredoxin-O_OxRdtase"/>
</dbReference>
<dbReference type="PANTHER" id="PTHR43717">
    <property type="entry name" value="ANAEROBIC NITRIC OXIDE REDUCTASE FLAVORUBREDOXIN"/>
    <property type="match status" value="1"/>
</dbReference>
<evidence type="ECO:0000313" key="3">
    <source>
        <dbReference type="EMBL" id="SFU41234.1"/>
    </source>
</evidence>
<dbReference type="PROSITE" id="PS50902">
    <property type="entry name" value="FLAVODOXIN_LIKE"/>
    <property type="match status" value="1"/>
</dbReference>
<dbReference type="PIRSF" id="PIRSF005243">
    <property type="entry name" value="ROO"/>
    <property type="match status" value="1"/>
</dbReference>
<dbReference type="Proteomes" id="UP000198817">
    <property type="component" value="Unassembled WGS sequence"/>
</dbReference>
<feature type="domain" description="Flavodoxin-like" evidence="2">
    <location>
        <begin position="254"/>
        <end position="395"/>
    </location>
</feature>
<organism evidence="3 4">
    <name type="scientific">Eubacterium pyruvativorans</name>
    <dbReference type="NCBI Taxonomy" id="155865"/>
    <lineage>
        <taxon>Bacteria</taxon>
        <taxon>Bacillati</taxon>
        <taxon>Bacillota</taxon>
        <taxon>Clostridia</taxon>
        <taxon>Eubacteriales</taxon>
        <taxon>Eubacteriaceae</taxon>
        <taxon>Eubacterium</taxon>
    </lineage>
</organism>
<protein>
    <submittedName>
        <fullName evidence="3">Flavorubredoxin</fullName>
    </submittedName>
</protein>
<dbReference type="AlphaFoldDB" id="A0A1I7FYE8"/>
<dbReference type="GO" id="GO:0016651">
    <property type="term" value="F:oxidoreductase activity, acting on NAD(P)H"/>
    <property type="evidence" value="ECO:0007669"/>
    <property type="project" value="UniProtKB-ARBA"/>
</dbReference>
<dbReference type="SMART" id="SM00849">
    <property type="entry name" value="Lactamase_B"/>
    <property type="match status" value="1"/>
</dbReference>
<dbReference type="GO" id="GO:0010181">
    <property type="term" value="F:FMN binding"/>
    <property type="evidence" value="ECO:0007669"/>
    <property type="project" value="InterPro"/>
</dbReference>
<comment type="similarity">
    <text evidence="1">In the N-terminal section; belongs to the zinc metallo-hydrolase group 3 family.</text>
</comment>
<sequence length="400" mass="45611">MHCTRKLADDLYWIGGNDKSFQYFEGVHPIPEGISYNSYLMLDEKTVLFDTCDWKIGQQFLENLDYVLNGRTLDYVVVDHMEPDHAATLGEVLLRHPDAIVVGTAKAHQFMEQYGFRVTHSLVVKEGDKLNFGRHTVAFYTAPMVHWPEVMVAFDETDGILFSADAFGSFRALDGAIFNDEVNYERDWEEANRRYYTNIVGKFGKQVMAVLKKASKLDIRMICPLHGVVWRSDIDWLLDKYTKWATYTPEGKGILIAYGSMYGHTENAAHILAGKLYERGLTDITLRDTTETHVSYLISDAFRCSAVVLLSVTYNMNIFPPMQNFLDDMKRLNLQNRKIWLAQNGTWAPNSGKLMSEMVGCMNGMEIMNEEPLTMKSSVTEENEEELNRIADQIAAALAE</sequence>
<dbReference type="InterPro" id="IPR045761">
    <property type="entry name" value="ODP_dom"/>
</dbReference>
<evidence type="ECO:0000259" key="2">
    <source>
        <dbReference type="PROSITE" id="PS50902"/>
    </source>
</evidence>
<dbReference type="GO" id="GO:0046872">
    <property type="term" value="F:metal ion binding"/>
    <property type="evidence" value="ECO:0007669"/>
    <property type="project" value="InterPro"/>
</dbReference>
<dbReference type="SUPFAM" id="SSF52218">
    <property type="entry name" value="Flavoproteins"/>
    <property type="match status" value="1"/>
</dbReference>
<gene>
    <name evidence="3" type="ORF">SAMN05216508_10422</name>
</gene>
<accession>A0A1I7FYE8</accession>
<dbReference type="Pfam" id="PF19583">
    <property type="entry name" value="ODP"/>
    <property type="match status" value="1"/>
</dbReference>
<proteinExistence type="inferred from homology"/>
<keyword evidence="4" id="KW-1185">Reference proteome</keyword>
<evidence type="ECO:0000256" key="1">
    <source>
        <dbReference type="ARBA" id="ARBA00007121"/>
    </source>
</evidence>
<reference evidence="3 4" key="1">
    <citation type="submission" date="2016-10" db="EMBL/GenBank/DDBJ databases">
        <authorList>
            <person name="de Groot N.N."/>
        </authorList>
    </citation>
    <scope>NUCLEOTIDE SEQUENCE [LARGE SCALE GENOMIC DNA]</scope>
    <source>
        <strain evidence="3 4">KHGC13</strain>
    </source>
</reference>
<dbReference type="InterPro" id="IPR008254">
    <property type="entry name" value="Flavodoxin/NO_synth"/>
</dbReference>
<dbReference type="EMBL" id="FPBT01000004">
    <property type="protein sequence ID" value="SFU41234.1"/>
    <property type="molecule type" value="Genomic_DNA"/>
</dbReference>
<dbReference type="InterPro" id="IPR029039">
    <property type="entry name" value="Flavoprotein-like_sf"/>
</dbReference>
<dbReference type="CDD" id="cd07709">
    <property type="entry name" value="flavodiiron_proteins_MBL-fold"/>
    <property type="match status" value="1"/>
</dbReference>
<dbReference type="GO" id="GO:0009055">
    <property type="term" value="F:electron transfer activity"/>
    <property type="evidence" value="ECO:0007669"/>
    <property type="project" value="InterPro"/>
</dbReference>
<dbReference type="OrthoDB" id="9807946at2"/>
<dbReference type="InterPro" id="IPR036866">
    <property type="entry name" value="RibonucZ/Hydroxyglut_hydro"/>
</dbReference>
<dbReference type="Gene3D" id="3.40.50.360">
    <property type="match status" value="1"/>
</dbReference>